<dbReference type="Gene3D" id="3.40.50.2000">
    <property type="entry name" value="Glycogen Phosphorylase B"/>
    <property type="match status" value="2"/>
</dbReference>
<gene>
    <name evidence="1" type="ORF">DM48_5534</name>
</gene>
<protein>
    <submittedName>
        <fullName evidence="1">Glycosyl transferases group 1 family protein</fullName>
    </submittedName>
</protein>
<dbReference type="Pfam" id="PF13692">
    <property type="entry name" value="Glyco_trans_1_4"/>
    <property type="match status" value="1"/>
</dbReference>
<dbReference type="GO" id="GO:0016757">
    <property type="term" value="F:glycosyltransferase activity"/>
    <property type="evidence" value="ECO:0007669"/>
    <property type="project" value="TreeGrafter"/>
</dbReference>
<dbReference type="AlphaFoldDB" id="A0AAW3ESB0"/>
<dbReference type="EMBL" id="JPGG01000018">
    <property type="protein sequence ID" value="KGC10513.1"/>
    <property type="molecule type" value="Genomic_DNA"/>
</dbReference>
<dbReference type="Proteomes" id="UP000029590">
    <property type="component" value="Unassembled WGS sequence"/>
</dbReference>
<organism evidence="1 2">
    <name type="scientific">Burkholderia gladioli</name>
    <name type="common">Pseudomonas marginata</name>
    <name type="synonym">Phytomonas marginata</name>
    <dbReference type="NCBI Taxonomy" id="28095"/>
    <lineage>
        <taxon>Bacteria</taxon>
        <taxon>Pseudomonadati</taxon>
        <taxon>Pseudomonadota</taxon>
        <taxon>Betaproteobacteria</taxon>
        <taxon>Burkholderiales</taxon>
        <taxon>Burkholderiaceae</taxon>
        <taxon>Burkholderia</taxon>
    </lineage>
</organism>
<accession>A0AAW3ESB0</accession>
<keyword evidence="1" id="KW-0808">Transferase</keyword>
<comment type="caution">
    <text evidence="1">The sequence shown here is derived from an EMBL/GenBank/DDBJ whole genome shotgun (WGS) entry which is preliminary data.</text>
</comment>
<evidence type="ECO:0000313" key="1">
    <source>
        <dbReference type="EMBL" id="KGC10513.1"/>
    </source>
</evidence>
<dbReference type="KEGG" id="bgo:BM43_3382"/>
<reference evidence="1 2" key="1">
    <citation type="submission" date="2014-04" db="EMBL/GenBank/DDBJ databases">
        <authorList>
            <person name="Bishop-Lilly K.A."/>
            <person name="Broomall S.M."/>
            <person name="Chain P.S."/>
            <person name="Chertkov O."/>
            <person name="Coyne S.R."/>
            <person name="Daligault H.E."/>
            <person name="Davenport K.W."/>
            <person name="Erkkila T."/>
            <person name="Frey K.G."/>
            <person name="Gibbons H.S."/>
            <person name="Gu W."/>
            <person name="Jaissle J."/>
            <person name="Johnson S.L."/>
            <person name="Koroleva G.I."/>
            <person name="Ladner J.T."/>
            <person name="Lo C.-C."/>
            <person name="Minogue T.D."/>
            <person name="Munk C."/>
            <person name="Palacios G.F."/>
            <person name="Redden C.L."/>
            <person name="Rosenzweig C.N."/>
            <person name="Scholz M.B."/>
            <person name="Teshima H."/>
            <person name="Xu Y."/>
        </authorList>
    </citation>
    <scope>NUCLEOTIDE SEQUENCE [LARGE SCALE GENOMIC DNA]</scope>
    <source>
        <strain evidence="2">gladioli</strain>
    </source>
</reference>
<evidence type="ECO:0000313" key="2">
    <source>
        <dbReference type="Proteomes" id="UP000029590"/>
    </source>
</evidence>
<dbReference type="PANTHER" id="PTHR12526:SF590">
    <property type="entry name" value="ALPHA-MALTOSE-1-PHOSPHATE SYNTHASE"/>
    <property type="match status" value="1"/>
</dbReference>
<dbReference type="PANTHER" id="PTHR12526">
    <property type="entry name" value="GLYCOSYLTRANSFERASE"/>
    <property type="match status" value="1"/>
</dbReference>
<proteinExistence type="predicted"/>
<name>A0AAW3ESB0_BURGA</name>
<dbReference type="SUPFAM" id="SSF53756">
    <property type="entry name" value="UDP-Glycosyltransferase/glycogen phosphorylase"/>
    <property type="match status" value="1"/>
</dbReference>
<sequence>MPVQPELIELAPVPGCLPVSMPAREAAPIARAHERVMQIYAHLAIDKDAERWRRNRESGKLVGLNDATPYGYGRAEAMQCHVRFSAAGREGRLGKLLRLGLRAVIGFDLLHAWRNRDAIRVADVVWTHTESQYLAVAAVGLLIGKRVRLIGQSVWLVDRWRGLWWPHKWLFRRLIARVDVLSFLSPENAALARQLFPHARVEFLPFGIPAERRQPPRCRVDGPIRVLALGNDRHRDWATLIEAVRDVAGIELTILSGTVPAGLASGARNVEIRLARSHQELSAAFEAATLVCVPLRRNLHASGITVIQEAVLSGLPVIATDIGGLSAYFSADELRYVPMGEAATLREAIVEVAGDPAAALARATRAQARMGEGGELGAQQYVRHHVRLSAQLLGRDA</sequence>
<dbReference type="RefSeq" id="WP_052409270.1">
    <property type="nucleotide sequence ID" value="NZ_CADEPW010000013.1"/>
</dbReference>